<dbReference type="GO" id="GO:0008483">
    <property type="term" value="F:transaminase activity"/>
    <property type="evidence" value="ECO:0007669"/>
    <property type="project" value="UniProtKB-KW"/>
</dbReference>
<keyword evidence="1" id="KW-0032">Aminotransferase</keyword>
<dbReference type="SUPFAM" id="SSF53383">
    <property type="entry name" value="PLP-dependent transferases"/>
    <property type="match status" value="1"/>
</dbReference>
<proteinExistence type="predicted"/>
<name>A0ABW3CGL0_9ACTN</name>
<dbReference type="Proteomes" id="UP001597083">
    <property type="component" value="Unassembled WGS sequence"/>
</dbReference>
<dbReference type="InterPro" id="IPR015424">
    <property type="entry name" value="PyrdxlP-dep_Trfase"/>
</dbReference>
<sequence length="75" mass="8368">PRPDATAFAQVALRHGVEVVPGAAMDPDGRDDSHLRLPFTYPPEMLSELVDRLATAWARFDHRTSHAEPRTHPDV</sequence>
<comment type="caution">
    <text evidence="1">The sequence shown here is derived from an EMBL/GenBank/DDBJ whole genome shotgun (WGS) entry which is preliminary data.</text>
</comment>
<dbReference type="InterPro" id="IPR015422">
    <property type="entry name" value="PyrdxlP-dep_Trfase_small"/>
</dbReference>
<keyword evidence="2" id="KW-1185">Reference proteome</keyword>
<feature type="non-terminal residue" evidence="1">
    <location>
        <position position="1"/>
    </location>
</feature>
<reference evidence="2" key="1">
    <citation type="journal article" date="2019" name="Int. J. Syst. Evol. Microbiol.">
        <title>The Global Catalogue of Microorganisms (GCM) 10K type strain sequencing project: providing services to taxonomists for standard genome sequencing and annotation.</title>
        <authorList>
            <consortium name="The Broad Institute Genomics Platform"/>
            <consortium name="The Broad Institute Genome Sequencing Center for Infectious Disease"/>
            <person name="Wu L."/>
            <person name="Ma J."/>
        </authorList>
    </citation>
    <scope>NUCLEOTIDE SEQUENCE [LARGE SCALE GENOMIC DNA]</scope>
    <source>
        <strain evidence="2">JCM 31696</strain>
    </source>
</reference>
<gene>
    <name evidence="1" type="ORF">ACFQ07_15380</name>
</gene>
<evidence type="ECO:0000313" key="2">
    <source>
        <dbReference type="Proteomes" id="UP001597083"/>
    </source>
</evidence>
<keyword evidence="1" id="KW-0808">Transferase</keyword>
<protein>
    <submittedName>
        <fullName evidence="1">PLP-dependent aminotransferase family protein</fullName>
    </submittedName>
</protein>
<accession>A0ABW3CGL0</accession>
<dbReference type="EMBL" id="JBHTIR010002315">
    <property type="protein sequence ID" value="MFD0853618.1"/>
    <property type="molecule type" value="Genomic_DNA"/>
</dbReference>
<evidence type="ECO:0000313" key="1">
    <source>
        <dbReference type="EMBL" id="MFD0853618.1"/>
    </source>
</evidence>
<dbReference type="Gene3D" id="3.90.1150.10">
    <property type="entry name" value="Aspartate Aminotransferase, domain 1"/>
    <property type="match status" value="1"/>
</dbReference>
<organism evidence="1 2">
    <name type="scientific">Actinomadura adrarensis</name>
    <dbReference type="NCBI Taxonomy" id="1819600"/>
    <lineage>
        <taxon>Bacteria</taxon>
        <taxon>Bacillati</taxon>
        <taxon>Actinomycetota</taxon>
        <taxon>Actinomycetes</taxon>
        <taxon>Streptosporangiales</taxon>
        <taxon>Thermomonosporaceae</taxon>
        <taxon>Actinomadura</taxon>
    </lineage>
</organism>